<evidence type="ECO:0000313" key="3">
    <source>
        <dbReference type="Proteomes" id="UP000800097"/>
    </source>
</evidence>
<evidence type="ECO:0000313" key="2">
    <source>
        <dbReference type="EMBL" id="KAF2276409.1"/>
    </source>
</evidence>
<dbReference type="GeneID" id="54549190"/>
<accession>A0A6A6JNA8</accession>
<feature type="domain" description="F-box" evidence="1">
    <location>
        <begin position="7"/>
        <end position="52"/>
    </location>
</feature>
<dbReference type="EMBL" id="ML986493">
    <property type="protein sequence ID" value="KAF2276409.1"/>
    <property type="molecule type" value="Genomic_DNA"/>
</dbReference>
<dbReference type="InterPro" id="IPR001810">
    <property type="entry name" value="F-box_dom"/>
</dbReference>
<keyword evidence="3" id="KW-1185">Reference proteome</keyword>
<dbReference type="Proteomes" id="UP000800097">
    <property type="component" value="Unassembled WGS sequence"/>
</dbReference>
<gene>
    <name evidence="2" type="ORF">EI97DRAFT_38544</name>
</gene>
<sequence>MSDTTDMPALLRLPCEVLFEIASLLDAPDLRRLALASRHVVAPVYTVLYETVDLYLPRPEGGGVRDVQTERYGQVRMLCFLRTMIERPDLAQKVKSIRLRMYGGRMYNHNNSFRSIMPTFDLDSVHQAVMEAWEAMDHPVDYDARICCCDESGSDRPGTFCKHLLEMLTKRMTDAYNYVLLHLLPNLRGIDLVGRAYHDYPCMTCSITDAVPPAYNNCKSLSIDYGTVSALPPWPPFLQQLHLRGRSALGYPSPGSFPTDLPPAPQLQSLTLEVPLLRGFVDDRDPFMDTAMLDWPGFGTPRESFREWLPDLAKGLQCEMLRRLELIMVRATVGAIFSNFQTITDAAMTTFPNLEQLTLSPSYSMYYDRSPIPSHIRIQSIKDPIPLRRLTLTQLLLEDQRDEGHCGCGRCIAFIRFGRAPVGGFDPHTYHSEKWRKMFKSDAEPNSKPYHYPVMQAAFPNLEHLDIWIHAANPSTLVFFQQLYDGRDNFPSLRYVGVRVPMADDIPYTSIRGHLRHFVPLFRSVGILFQFSRDSLWPAEDMQRKWKVANELGDHEKAIKEAREREESHARRHLMPPLRVLRQYYSRPGDSPWGYHPDWNLNPEPLGEEAWEEVWTAVRALLA</sequence>
<evidence type="ECO:0000259" key="1">
    <source>
        <dbReference type="PROSITE" id="PS50181"/>
    </source>
</evidence>
<dbReference type="SUPFAM" id="SSF81383">
    <property type="entry name" value="F-box domain"/>
    <property type="match status" value="1"/>
</dbReference>
<dbReference type="CDD" id="cd09917">
    <property type="entry name" value="F-box_SF"/>
    <property type="match status" value="1"/>
</dbReference>
<dbReference type="InterPro" id="IPR036047">
    <property type="entry name" value="F-box-like_dom_sf"/>
</dbReference>
<name>A0A6A6JNA8_WESOR</name>
<dbReference type="SUPFAM" id="SSF52047">
    <property type="entry name" value="RNI-like"/>
    <property type="match status" value="1"/>
</dbReference>
<dbReference type="AlphaFoldDB" id="A0A6A6JNA8"/>
<organism evidence="2 3">
    <name type="scientific">Westerdykella ornata</name>
    <dbReference type="NCBI Taxonomy" id="318751"/>
    <lineage>
        <taxon>Eukaryota</taxon>
        <taxon>Fungi</taxon>
        <taxon>Dikarya</taxon>
        <taxon>Ascomycota</taxon>
        <taxon>Pezizomycotina</taxon>
        <taxon>Dothideomycetes</taxon>
        <taxon>Pleosporomycetidae</taxon>
        <taxon>Pleosporales</taxon>
        <taxon>Sporormiaceae</taxon>
        <taxon>Westerdykella</taxon>
    </lineage>
</organism>
<dbReference type="PROSITE" id="PS50181">
    <property type="entry name" value="FBOX"/>
    <property type="match status" value="1"/>
</dbReference>
<reference evidence="2" key="1">
    <citation type="journal article" date="2020" name="Stud. Mycol.">
        <title>101 Dothideomycetes genomes: a test case for predicting lifestyles and emergence of pathogens.</title>
        <authorList>
            <person name="Haridas S."/>
            <person name="Albert R."/>
            <person name="Binder M."/>
            <person name="Bloem J."/>
            <person name="Labutti K."/>
            <person name="Salamov A."/>
            <person name="Andreopoulos B."/>
            <person name="Baker S."/>
            <person name="Barry K."/>
            <person name="Bills G."/>
            <person name="Bluhm B."/>
            <person name="Cannon C."/>
            <person name="Castanera R."/>
            <person name="Culley D."/>
            <person name="Daum C."/>
            <person name="Ezra D."/>
            <person name="Gonzalez J."/>
            <person name="Henrissat B."/>
            <person name="Kuo A."/>
            <person name="Liang C."/>
            <person name="Lipzen A."/>
            <person name="Lutzoni F."/>
            <person name="Magnuson J."/>
            <person name="Mondo S."/>
            <person name="Nolan M."/>
            <person name="Ohm R."/>
            <person name="Pangilinan J."/>
            <person name="Park H.-J."/>
            <person name="Ramirez L."/>
            <person name="Alfaro M."/>
            <person name="Sun H."/>
            <person name="Tritt A."/>
            <person name="Yoshinaga Y."/>
            <person name="Zwiers L.-H."/>
            <person name="Turgeon B."/>
            <person name="Goodwin S."/>
            <person name="Spatafora J."/>
            <person name="Crous P."/>
            <person name="Grigoriev I."/>
        </authorList>
    </citation>
    <scope>NUCLEOTIDE SEQUENCE</scope>
    <source>
        <strain evidence="2">CBS 379.55</strain>
    </source>
</reference>
<dbReference type="RefSeq" id="XP_033653948.1">
    <property type="nucleotide sequence ID" value="XM_033796015.1"/>
</dbReference>
<proteinExistence type="predicted"/>
<protein>
    <recommendedName>
        <fullName evidence="1">F-box domain-containing protein</fullName>
    </recommendedName>
</protein>
<dbReference type="OrthoDB" id="3690497at2759"/>